<organism evidence="2 3">
    <name type="scientific">Variovorax paradoxus</name>
    <dbReference type="NCBI Taxonomy" id="34073"/>
    <lineage>
        <taxon>Bacteria</taxon>
        <taxon>Pseudomonadati</taxon>
        <taxon>Pseudomonadota</taxon>
        <taxon>Betaproteobacteria</taxon>
        <taxon>Burkholderiales</taxon>
        <taxon>Comamonadaceae</taxon>
        <taxon>Variovorax</taxon>
    </lineage>
</organism>
<evidence type="ECO:0000313" key="2">
    <source>
        <dbReference type="EMBL" id="OAK57011.1"/>
    </source>
</evidence>
<feature type="region of interest" description="Disordered" evidence="1">
    <location>
        <begin position="397"/>
        <end position="452"/>
    </location>
</feature>
<protein>
    <recommendedName>
        <fullName evidence="4">Tox-PAAR-like domain-containing protein</fullName>
    </recommendedName>
</protein>
<evidence type="ECO:0000313" key="3">
    <source>
        <dbReference type="Proteomes" id="UP000077852"/>
    </source>
</evidence>
<evidence type="ECO:0000256" key="1">
    <source>
        <dbReference type="SAM" id="MobiDB-lite"/>
    </source>
</evidence>
<feature type="compositionally biased region" description="Low complexity" evidence="1">
    <location>
        <begin position="403"/>
        <end position="420"/>
    </location>
</feature>
<proteinExistence type="predicted"/>
<reference evidence="2 3" key="1">
    <citation type="submission" date="2016-03" db="EMBL/GenBank/DDBJ databases">
        <title>Genome sequence of Variovorax paradoxus KB5.</title>
        <authorList>
            <person name="Jeong H."/>
            <person name="Hong C.E."/>
            <person name="Jo S.H."/>
            <person name="Park J.M."/>
        </authorList>
    </citation>
    <scope>NUCLEOTIDE SEQUENCE [LARGE SCALE GENOMIC DNA]</scope>
    <source>
        <strain evidence="2 3">KB5</strain>
    </source>
</reference>
<dbReference type="AlphaFoldDB" id="A0AA91DHA8"/>
<name>A0AA91DHA8_VARPD</name>
<comment type="caution">
    <text evidence="2">The sequence shown here is derived from an EMBL/GenBank/DDBJ whole genome shotgun (WGS) entry which is preliminary data.</text>
</comment>
<dbReference type="Proteomes" id="UP000077852">
    <property type="component" value="Unassembled WGS sequence"/>
</dbReference>
<dbReference type="Pfam" id="PF13665">
    <property type="entry name" value="Tox-PAAR-like"/>
    <property type="match status" value="1"/>
</dbReference>
<sequence>MALDPKATASSAFLPASPGGAFAGGAGPGRIARLAVIVGRPAPRSPASAAPPEAGRDAAQAIVVCTAPDVCKTPIGSATPPIPYQITGKLGDDSNTSQDVFLTGLKAFRFDSVVTNVKGDEAGSATGIKSGTVGDIAEPKTASTVVRVNGQWLVRDGDTFWMNRRNTIGELNYKKDRGTYWSPDDGSTIDDSEAEALLAKASADGAVIEYYETDQEKTGKARLIPATGMADYASLVRTAMGEKPILLAQAQLQQMPNAPVSDVRPGVIPQTRPAPTPSFRPGPAANDNVFRPPAGMPRPGGSAGMAGKAAGIAGKMLFVLWIAQGAPMPGDSLILGKSAARSVLEGINPQTPQEQAIYDQALNHLAEYKAGVYDSWWPTGADKFDAEVRKAVEDQIAQERTRAQQQQQAQSQASQAQPAANPDPEAGVRVEGKPDPCNPGAHGKNDCPPGQDSHHIIADYILRLGTRKAPGPRVPGAPSLDEGPAICLSESEHREVHRLMDNAIRTAGGATGTVPFEKVKQIAYDALGKAKPDCKGKFEAATDEFFKKMSNDALVRAYKSASKAVKAAARDALKASGWPIE</sequence>
<accession>A0AA91DHA8</accession>
<evidence type="ECO:0008006" key="4">
    <source>
        <dbReference type="Google" id="ProtNLM"/>
    </source>
</evidence>
<gene>
    <name evidence="2" type="ORF">A3K87_03735</name>
</gene>
<dbReference type="EMBL" id="LVHG01000095">
    <property type="protein sequence ID" value="OAK57011.1"/>
    <property type="molecule type" value="Genomic_DNA"/>
</dbReference>
<dbReference type="RefSeq" id="WP_081271252.1">
    <property type="nucleotide sequence ID" value="NZ_LVHG01000095.1"/>
</dbReference>